<evidence type="ECO:0000313" key="5">
    <source>
        <dbReference type="Proteomes" id="UP001152795"/>
    </source>
</evidence>
<sequence length="348" mass="39854">MASASSMPPTDQDLKRLLECSICLETFDDPRTLPCLHSFCKKCLENFVDGKRDDELNCPVCRGKFTLNEEGVAGMTRNHFICNMVEVLSIQDQDKCIPCSHCDQSSVGRCVTCELFMCDKCLQSHNGYIGFRDHVVLTMEELSQPENRSKIKGKSYCKKHPSKKLKLYCETCEELICTYCIVFEHVRLDHVCCTLEEIAERKRGELKTICQTLENNESHSTRQYDELAATSFFLDKNLKEVKSHIHKRKNNVLKCTKNVLEKKAQSLIKETENIARVKNRTIDEELKRISDHKAVQRKAYDIAKALIENGSNEEIMLSHKSVQQSVEKSEKGYEIKEIDDKVIGKVTG</sequence>
<dbReference type="SUPFAM" id="SSF57850">
    <property type="entry name" value="RING/U-box"/>
    <property type="match status" value="1"/>
</dbReference>
<dbReference type="Proteomes" id="UP001152795">
    <property type="component" value="Unassembled WGS sequence"/>
</dbReference>
<dbReference type="Gene3D" id="3.30.40.10">
    <property type="entry name" value="Zinc/RING finger domain, C3HC4 (zinc finger)"/>
    <property type="match status" value="1"/>
</dbReference>
<dbReference type="OrthoDB" id="5951542at2759"/>
<dbReference type="PROSITE" id="PS50089">
    <property type="entry name" value="ZF_RING_2"/>
    <property type="match status" value="1"/>
</dbReference>
<dbReference type="InterPro" id="IPR047153">
    <property type="entry name" value="TRIM45/56/19-like"/>
</dbReference>
<keyword evidence="1" id="KW-0479">Metal-binding</keyword>
<comment type="caution">
    <text evidence="4">The sequence shown here is derived from an EMBL/GenBank/DDBJ whole genome shotgun (WGS) entry which is preliminary data.</text>
</comment>
<dbReference type="GO" id="GO:0008270">
    <property type="term" value="F:zinc ion binding"/>
    <property type="evidence" value="ECO:0007669"/>
    <property type="project" value="UniProtKB-KW"/>
</dbReference>
<dbReference type="SUPFAM" id="SSF57845">
    <property type="entry name" value="B-box zinc-binding domain"/>
    <property type="match status" value="1"/>
</dbReference>
<keyword evidence="3" id="KW-0862">Zinc</keyword>
<dbReference type="InterPro" id="IPR000315">
    <property type="entry name" value="Znf_B-box"/>
</dbReference>
<accession>A0A6S7GSL4</accession>
<dbReference type="SMART" id="SM00336">
    <property type="entry name" value="BBOX"/>
    <property type="match status" value="2"/>
</dbReference>
<evidence type="ECO:0000256" key="2">
    <source>
        <dbReference type="ARBA" id="ARBA00022771"/>
    </source>
</evidence>
<dbReference type="Gene3D" id="3.30.160.60">
    <property type="entry name" value="Classic Zinc Finger"/>
    <property type="match status" value="1"/>
</dbReference>
<dbReference type="PANTHER" id="PTHR25462">
    <property type="entry name" value="BONUS, ISOFORM C-RELATED"/>
    <property type="match status" value="1"/>
</dbReference>
<dbReference type="PROSITE" id="PS50119">
    <property type="entry name" value="ZF_BBOX"/>
    <property type="match status" value="1"/>
</dbReference>
<dbReference type="SMART" id="SM00184">
    <property type="entry name" value="RING"/>
    <property type="match status" value="1"/>
</dbReference>
<organism evidence="4 5">
    <name type="scientific">Paramuricea clavata</name>
    <name type="common">Red gorgonian</name>
    <name type="synonym">Violescent sea-whip</name>
    <dbReference type="NCBI Taxonomy" id="317549"/>
    <lineage>
        <taxon>Eukaryota</taxon>
        <taxon>Metazoa</taxon>
        <taxon>Cnidaria</taxon>
        <taxon>Anthozoa</taxon>
        <taxon>Octocorallia</taxon>
        <taxon>Malacalcyonacea</taxon>
        <taxon>Plexauridae</taxon>
        <taxon>Paramuricea</taxon>
    </lineage>
</organism>
<dbReference type="Pfam" id="PF13445">
    <property type="entry name" value="zf-RING_UBOX"/>
    <property type="match status" value="1"/>
</dbReference>
<dbReference type="Gene3D" id="4.10.830.40">
    <property type="match status" value="1"/>
</dbReference>
<dbReference type="PANTHER" id="PTHR25462:SF296">
    <property type="entry name" value="MEIOTIC P26, ISOFORM F"/>
    <property type="match status" value="1"/>
</dbReference>
<keyword evidence="5" id="KW-1185">Reference proteome</keyword>
<dbReference type="InterPro" id="IPR013083">
    <property type="entry name" value="Znf_RING/FYVE/PHD"/>
</dbReference>
<protein>
    <submittedName>
        <fullName evidence="4">Tripartite motif-containing 2-like</fullName>
    </submittedName>
</protein>
<dbReference type="Pfam" id="PF22586">
    <property type="entry name" value="ANCHR-like_BBOX"/>
    <property type="match status" value="1"/>
</dbReference>
<dbReference type="EMBL" id="CACRXK020002170">
    <property type="protein sequence ID" value="CAB3993029.1"/>
    <property type="molecule type" value="Genomic_DNA"/>
</dbReference>
<dbReference type="AlphaFoldDB" id="A0A6S7GSL4"/>
<dbReference type="PROSITE" id="PS00518">
    <property type="entry name" value="ZF_RING_1"/>
    <property type="match status" value="1"/>
</dbReference>
<dbReference type="InterPro" id="IPR017907">
    <property type="entry name" value="Znf_RING_CS"/>
</dbReference>
<name>A0A6S7GSL4_PARCT</name>
<evidence type="ECO:0000256" key="1">
    <source>
        <dbReference type="ARBA" id="ARBA00022723"/>
    </source>
</evidence>
<dbReference type="InterPro" id="IPR027370">
    <property type="entry name" value="Znf-RING_euk"/>
</dbReference>
<keyword evidence="2" id="KW-0863">Zinc-finger</keyword>
<dbReference type="Pfam" id="PF00643">
    <property type="entry name" value="zf-B_box"/>
    <property type="match status" value="1"/>
</dbReference>
<proteinExistence type="predicted"/>
<reference evidence="4" key="1">
    <citation type="submission" date="2020-04" db="EMBL/GenBank/DDBJ databases">
        <authorList>
            <person name="Alioto T."/>
            <person name="Alioto T."/>
            <person name="Gomez Garrido J."/>
        </authorList>
    </citation>
    <scope>NUCLEOTIDE SEQUENCE</scope>
    <source>
        <strain evidence="4">A484AB</strain>
    </source>
</reference>
<dbReference type="InterPro" id="IPR001841">
    <property type="entry name" value="Znf_RING"/>
</dbReference>
<evidence type="ECO:0000256" key="3">
    <source>
        <dbReference type="ARBA" id="ARBA00022833"/>
    </source>
</evidence>
<dbReference type="CDD" id="cd19757">
    <property type="entry name" value="Bbox1"/>
    <property type="match status" value="1"/>
</dbReference>
<evidence type="ECO:0000313" key="4">
    <source>
        <dbReference type="EMBL" id="CAB3993029.1"/>
    </source>
</evidence>
<gene>
    <name evidence="4" type="ORF">PACLA_8A059220</name>
</gene>